<sequence length="593" mass="69437">MDNNIINCHSNNFLIFKCYPSILHTSKPLYSKKSDDLKKQSFHIFSKEDIFKNYYPSSQPKIEDCEVIHIGVVCSGYNANLYFHTLLKSIYFYRVNPIHFHVIANRISENILKTLFDTWNVPQVNITFYDLNELTSEVRWVPNSHYSGVHGLMKLIFPRIIPLNVTTKLIVLDTDLIVVNDIYQLWKLFEVFNQKQAIGIVENQSDYYLGKLTSYSPWPAIGRGFNSGVLLYNLQVLKRVNWPKLWSNVAKKKALVYGTTNSSEEFCWEFHKLLSSSWRTLLYFKEYKYSVLQNDVALVAQLSYDRLQTIEELAKYWPGPISLTLYVSDPELTKSISFISDSEILQDRTNIAYHAVFKDGDYYPINALRNVGLRSVQTPYVFLTDIDFLPNKHMYDMALIVPAFEIQKYGSLIPRNKKQLLKGLRNKSVVPFLSSIWSSGHAPTNYEKWKTAEEPYQVKWEPDYEPYVIVRSDVVEYDERFVGFGWNKVSHIMELEAQNYEFIVLPDVFIVHKPHAPSYDIGRYRSSATYRLCLQVLKEEVIQKLNKKYNRLFEYSNSSINFANIVNKRRKRNFVPPEQTTVEINTDYPFNTE</sequence>
<evidence type="ECO:0000256" key="5">
    <source>
        <dbReference type="ARBA" id="ARBA00023034"/>
    </source>
</evidence>
<evidence type="ECO:0000256" key="7">
    <source>
        <dbReference type="ARBA" id="ARBA00023180"/>
    </source>
</evidence>
<evidence type="ECO:0000256" key="3">
    <source>
        <dbReference type="ARBA" id="ARBA00022968"/>
    </source>
</evidence>
<evidence type="ECO:0000256" key="2">
    <source>
        <dbReference type="ARBA" id="ARBA00022692"/>
    </source>
</evidence>
<evidence type="ECO:0000256" key="6">
    <source>
        <dbReference type="ARBA" id="ARBA00023136"/>
    </source>
</evidence>
<keyword evidence="3" id="KW-0735">Signal-anchor</keyword>
<reference evidence="8" key="1">
    <citation type="journal article" date="2023" name="Insect Mol. Biol.">
        <title>Genome sequencing provides insights into the evolution of gene families encoding plant cell wall-degrading enzymes in longhorned beetles.</title>
        <authorList>
            <person name="Shin N.R."/>
            <person name="Okamura Y."/>
            <person name="Kirsch R."/>
            <person name="Pauchet Y."/>
        </authorList>
    </citation>
    <scope>NUCLEOTIDE SEQUENCE</scope>
    <source>
        <strain evidence="8">AMC_N1</strain>
    </source>
</reference>
<dbReference type="Proteomes" id="UP001162162">
    <property type="component" value="Unassembled WGS sequence"/>
</dbReference>
<evidence type="ECO:0000256" key="1">
    <source>
        <dbReference type="ARBA" id="ARBA00004323"/>
    </source>
</evidence>
<name>A0AAV8YHD1_9CUCU</name>
<dbReference type="InterPro" id="IPR051292">
    <property type="entry name" value="Xyl/GlcA_transferase"/>
</dbReference>
<dbReference type="InterPro" id="IPR029044">
    <property type="entry name" value="Nucleotide-diphossugar_trans"/>
</dbReference>
<dbReference type="Pfam" id="PF13896">
    <property type="entry name" value="Glyco_transf_49"/>
    <property type="match status" value="1"/>
</dbReference>
<dbReference type="PANTHER" id="PTHR12270:SF25">
    <property type="entry name" value="GLYCOSYLTRANSFERASE-LIKE PROTEIN LARGE"/>
    <property type="match status" value="1"/>
</dbReference>
<protein>
    <recommendedName>
        <fullName evidence="10">Glycosyltransferase-like protein LARGE2</fullName>
    </recommendedName>
</protein>
<evidence type="ECO:0000313" key="9">
    <source>
        <dbReference type="Proteomes" id="UP001162162"/>
    </source>
</evidence>
<dbReference type="GO" id="GO:0035269">
    <property type="term" value="P:protein O-linked glycosylation via mannose"/>
    <property type="evidence" value="ECO:0007669"/>
    <property type="project" value="TreeGrafter"/>
</dbReference>
<gene>
    <name evidence="8" type="ORF">NQ318_011177</name>
</gene>
<dbReference type="InterPro" id="IPR002495">
    <property type="entry name" value="Glyco_trans_8"/>
</dbReference>
<comment type="caution">
    <text evidence="8">The sequence shown here is derived from an EMBL/GenBank/DDBJ whole genome shotgun (WGS) entry which is preliminary data.</text>
</comment>
<dbReference type="SUPFAM" id="SSF53448">
    <property type="entry name" value="Nucleotide-diphospho-sugar transferases"/>
    <property type="match status" value="2"/>
</dbReference>
<dbReference type="GO" id="GO:0042285">
    <property type="term" value="F:xylosyltransferase activity"/>
    <property type="evidence" value="ECO:0007669"/>
    <property type="project" value="TreeGrafter"/>
</dbReference>
<dbReference type="AlphaFoldDB" id="A0AAV8YHD1"/>
<keyword evidence="4" id="KW-1133">Transmembrane helix</keyword>
<dbReference type="GO" id="GO:0000139">
    <property type="term" value="C:Golgi membrane"/>
    <property type="evidence" value="ECO:0007669"/>
    <property type="project" value="UniProtKB-SubCell"/>
</dbReference>
<dbReference type="EMBL" id="JAPWTK010000093">
    <property type="protein sequence ID" value="KAJ8950879.1"/>
    <property type="molecule type" value="Genomic_DNA"/>
</dbReference>
<keyword evidence="7" id="KW-0325">Glycoprotein</keyword>
<dbReference type="Pfam" id="PF01501">
    <property type="entry name" value="Glyco_transf_8"/>
    <property type="match status" value="1"/>
</dbReference>
<proteinExistence type="predicted"/>
<evidence type="ECO:0008006" key="10">
    <source>
        <dbReference type="Google" id="ProtNLM"/>
    </source>
</evidence>
<keyword evidence="2" id="KW-0812">Transmembrane</keyword>
<keyword evidence="5" id="KW-0333">Golgi apparatus</keyword>
<evidence type="ECO:0000256" key="4">
    <source>
        <dbReference type="ARBA" id="ARBA00022989"/>
    </source>
</evidence>
<evidence type="ECO:0000313" key="8">
    <source>
        <dbReference type="EMBL" id="KAJ8950879.1"/>
    </source>
</evidence>
<accession>A0AAV8YHD1</accession>
<keyword evidence="9" id="KW-1185">Reference proteome</keyword>
<dbReference type="FunFam" id="3.90.550.10:FF:000016">
    <property type="entry name" value="LARGE xylosyl- and glucuronyltransferase 2"/>
    <property type="match status" value="1"/>
</dbReference>
<keyword evidence="6" id="KW-0472">Membrane</keyword>
<organism evidence="8 9">
    <name type="scientific">Aromia moschata</name>
    <dbReference type="NCBI Taxonomy" id="1265417"/>
    <lineage>
        <taxon>Eukaryota</taxon>
        <taxon>Metazoa</taxon>
        <taxon>Ecdysozoa</taxon>
        <taxon>Arthropoda</taxon>
        <taxon>Hexapoda</taxon>
        <taxon>Insecta</taxon>
        <taxon>Pterygota</taxon>
        <taxon>Neoptera</taxon>
        <taxon>Endopterygota</taxon>
        <taxon>Coleoptera</taxon>
        <taxon>Polyphaga</taxon>
        <taxon>Cucujiformia</taxon>
        <taxon>Chrysomeloidea</taxon>
        <taxon>Cerambycidae</taxon>
        <taxon>Cerambycinae</taxon>
        <taxon>Callichromatini</taxon>
        <taxon>Aromia</taxon>
    </lineage>
</organism>
<dbReference type="Gene3D" id="3.90.550.10">
    <property type="entry name" value="Spore Coat Polysaccharide Biosynthesis Protein SpsA, Chain A"/>
    <property type="match status" value="2"/>
</dbReference>
<dbReference type="PANTHER" id="PTHR12270">
    <property type="entry name" value="GLYCOSYLTRANSFERASE-RELATED"/>
    <property type="match status" value="1"/>
</dbReference>
<comment type="subcellular location">
    <subcellularLocation>
        <location evidence="1">Golgi apparatus membrane</location>
        <topology evidence="1">Single-pass type II membrane protein</topology>
    </subcellularLocation>
</comment>
<dbReference type="GO" id="GO:0015020">
    <property type="term" value="F:glucuronosyltransferase activity"/>
    <property type="evidence" value="ECO:0007669"/>
    <property type="project" value="TreeGrafter"/>
</dbReference>